<feature type="region of interest" description="Disordered" evidence="1">
    <location>
        <begin position="220"/>
        <end position="256"/>
    </location>
</feature>
<name>A0A556V8I1_BAGYA</name>
<dbReference type="EMBL" id="VCAZ01000158">
    <property type="protein sequence ID" value="TSZ97539.1"/>
    <property type="molecule type" value="Genomic_DNA"/>
</dbReference>
<dbReference type="Pfam" id="PF15032">
    <property type="entry name" value="DUF4529"/>
    <property type="match status" value="1"/>
</dbReference>
<gene>
    <name evidence="2" type="ORF">Baya_12492</name>
</gene>
<dbReference type="PANTHER" id="PTHR36869:SF1">
    <property type="entry name" value="CHROMOSOME 16 OPEN READING FRAME 46"/>
    <property type="match status" value="1"/>
</dbReference>
<proteinExistence type="predicted"/>
<protein>
    <submittedName>
        <fullName evidence="2">Uncharacterized protein</fullName>
    </submittedName>
</protein>
<sequence length="354" mass="40053">MDADKSNESFDCNSPLRSLSKDLVEVLLDISEENLEKQEVCEIPNQTGWDEAIQGWGQCSPYSCLFTAQQRSKKLKPESPISHCVLCTNLKDLNLSENVVPSHEALEASCKTSKEHSRSNVPLSLEYLNRTPSTITATSSSEEKLFDITLSDRSFQKNLLDNNSLFGSDKYTPDKLLSRIPQPDAPYLFLEDRNAGKVALPGRVMVLPPVKVPSKNSHFLRRREGSGDTRPVSEKVGVDREHEKNAPIPYSRPTSQGTIPIFQMQHQYHLLSDLNDPRRYQFPNNTLAETQPSAPSILERNLRQDELIMTSIQHKSGHRSRVGFREKSLRRPEPQLPMLLGTRIPIPVSMQRLL</sequence>
<dbReference type="OrthoDB" id="9943020at2759"/>
<evidence type="ECO:0000313" key="2">
    <source>
        <dbReference type="EMBL" id="TSZ97539.1"/>
    </source>
</evidence>
<dbReference type="PANTHER" id="PTHR36869">
    <property type="entry name" value="CHROMOSOME 16 OPEN READING FRAME 46"/>
    <property type="match status" value="1"/>
</dbReference>
<dbReference type="AlphaFoldDB" id="A0A556V8I1"/>
<evidence type="ECO:0000313" key="3">
    <source>
        <dbReference type="Proteomes" id="UP000319801"/>
    </source>
</evidence>
<accession>A0A556V8I1</accession>
<reference evidence="2 3" key="1">
    <citation type="journal article" date="2019" name="Genome Biol. Evol.">
        <title>Whole-Genome Sequencing of the Giant Devil Catfish, Bagarius yarrelli.</title>
        <authorList>
            <person name="Jiang W."/>
            <person name="Lv Y."/>
            <person name="Cheng L."/>
            <person name="Yang K."/>
            <person name="Chao B."/>
            <person name="Wang X."/>
            <person name="Li Y."/>
            <person name="Pan X."/>
            <person name="You X."/>
            <person name="Zhang Y."/>
            <person name="Yang J."/>
            <person name="Li J."/>
            <person name="Zhang X."/>
            <person name="Liu S."/>
            <person name="Sun C."/>
            <person name="Yang J."/>
            <person name="Shi Q."/>
        </authorList>
    </citation>
    <scope>NUCLEOTIDE SEQUENCE [LARGE SCALE GENOMIC DNA]</scope>
    <source>
        <strain evidence="2">JWS20170419001</strain>
        <tissue evidence="2">Muscle</tissue>
    </source>
</reference>
<comment type="caution">
    <text evidence="2">The sequence shown here is derived from an EMBL/GenBank/DDBJ whole genome shotgun (WGS) entry which is preliminary data.</text>
</comment>
<dbReference type="Proteomes" id="UP000319801">
    <property type="component" value="Unassembled WGS sequence"/>
</dbReference>
<keyword evidence="3" id="KW-1185">Reference proteome</keyword>
<evidence type="ECO:0000256" key="1">
    <source>
        <dbReference type="SAM" id="MobiDB-lite"/>
    </source>
</evidence>
<organism evidence="2 3">
    <name type="scientific">Bagarius yarrelli</name>
    <name type="common">Goonch</name>
    <name type="synonym">Bagrus yarrelli</name>
    <dbReference type="NCBI Taxonomy" id="175774"/>
    <lineage>
        <taxon>Eukaryota</taxon>
        <taxon>Metazoa</taxon>
        <taxon>Chordata</taxon>
        <taxon>Craniata</taxon>
        <taxon>Vertebrata</taxon>
        <taxon>Euteleostomi</taxon>
        <taxon>Actinopterygii</taxon>
        <taxon>Neopterygii</taxon>
        <taxon>Teleostei</taxon>
        <taxon>Ostariophysi</taxon>
        <taxon>Siluriformes</taxon>
        <taxon>Sisoridae</taxon>
        <taxon>Sisorinae</taxon>
        <taxon>Bagarius</taxon>
    </lineage>
</organism>
<dbReference type="InterPro" id="IPR027836">
    <property type="entry name" value="DUF4529"/>
</dbReference>
<feature type="compositionally biased region" description="Basic and acidic residues" evidence="1">
    <location>
        <begin position="222"/>
        <end position="245"/>
    </location>
</feature>